<dbReference type="PANTHER" id="PTHR46517:SF1">
    <property type="entry name" value="FRUCTOSE-2,6-BISPHOSPHATASE TIGAR"/>
    <property type="match status" value="1"/>
</dbReference>
<dbReference type="InterPro" id="IPR029033">
    <property type="entry name" value="His_PPase_superfam"/>
</dbReference>
<dbReference type="GO" id="GO:0005829">
    <property type="term" value="C:cytosol"/>
    <property type="evidence" value="ECO:0007669"/>
    <property type="project" value="TreeGrafter"/>
</dbReference>
<evidence type="ECO:0000313" key="5">
    <source>
        <dbReference type="Proteomes" id="UP000823614"/>
    </source>
</evidence>
<comment type="caution">
    <text evidence="4">The sequence shown here is derived from an EMBL/GenBank/DDBJ whole genome shotgun (WGS) entry which is preliminary data.</text>
</comment>
<evidence type="ECO:0000256" key="1">
    <source>
        <dbReference type="ARBA" id="ARBA00022801"/>
    </source>
</evidence>
<keyword evidence="1" id="KW-0378">Hydrolase</keyword>
<feature type="active site" description="Tele-phosphohistidine intermediate" evidence="2">
    <location>
        <position position="10"/>
    </location>
</feature>
<proteinExistence type="predicted"/>
<name>A0A9D9E534_9LACO</name>
<dbReference type="GO" id="GO:0043456">
    <property type="term" value="P:regulation of pentose-phosphate shunt"/>
    <property type="evidence" value="ECO:0007669"/>
    <property type="project" value="TreeGrafter"/>
</dbReference>
<dbReference type="AlphaFoldDB" id="A0A9D9E534"/>
<organism evidence="4 5">
    <name type="scientific">Candidatus Gallilactobacillus intestinavium</name>
    <dbReference type="NCBI Taxonomy" id="2840838"/>
    <lineage>
        <taxon>Bacteria</taxon>
        <taxon>Bacillati</taxon>
        <taxon>Bacillota</taxon>
        <taxon>Bacilli</taxon>
        <taxon>Lactobacillales</taxon>
        <taxon>Lactobacillaceae</taxon>
        <taxon>Lactobacillaceae incertae sedis</taxon>
        <taxon>Candidatus Gallilactobacillus</taxon>
    </lineage>
</organism>
<dbReference type="Pfam" id="PF00300">
    <property type="entry name" value="His_Phos_1"/>
    <property type="match status" value="1"/>
</dbReference>
<dbReference type="GO" id="GO:0004331">
    <property type="term" value="F:fructose-2,6-bisphosphate 2-phosphatase activity"/>
    <property type="evidence" value="ECO:0007669"/>
    <property type="project" value="TreeGrafter"/>
</dbReference>
<dbReference type="InterPro" id="IPR013078">
    <property type="entry name" value="His_Pase_superF_clade-1"/>
</dbReference>
<dbReference type="PANTHER" id="PTHR46517">
    <property type="entry name" value="FRUCTOSE-2,6-BISPHOSPHATASE TIGAR"/>
    <property type="match status" value="1"/>
</dbReference>
<evidence type="ECO:0000256" key="2">
    <source>
        <dbReference type="PIRSR" id="PIRSR613078-1"/>
    </source>
</evidence>
<protein>
    <submittedName>
        <fullName evidence="4">Histidine phosphatase family protein</fullName>
    </submittedName>
</protein>
<dbReference type="SMART" id="SM00855">
    <property type="entry name" value="PGAM"/>
    <property type="match status" value="1"/>
</dbReference>
<dbReference type="Proteomes" id="UP000823614">
    <property type="component" value="Unassembled WGS sequence"/>
</dbReference>
<sequence>MSINIYVIRHGQTIFNLFHRVQGICDIDLTEDGIEGAKSAGKELSQIKFTSIYSSDLKRAYDTANYIIDENKFSKLKIQQKKVFRELNFGYWEGLDSSQVWHETAMPYNAHSLDDLITKYGLKKATDIVAETDPFKKAEYFIDIRNRILKGLKLIWDDNKNENDCNVLLVTHGVYIMHLLNYLNAMLDIRVPDNCSITSLIMHDIENIEVKFINKKFLQNKKEN</sequence>
<dbReference type="SUPFAM" id="SSF53254">
    <property type="entry name" value="Phosphoglycerate mutase-like"/>
    <property type="match status" value="1"/>
</dbReference>
<dbReference type="InterPro" id="IPR051695">
    <property type="entry name" value="Phosphoglycerate_Mutase"/>
</dbReference>
<gene>
    <name evidence="4" type="ORF">IAA89_02615</name>
</gene>
<feature type="binding site" evidence="3">
    <location>
        <begin position="9"/>
        <end position="16"/>
    </location>
    <ligand>
        <name>substrate</name>
    </ligand>
</feature>
<accession>A0A9D9E534</accession>
<evidence type="ECO:0000313" key="4">
    <source>
        <dbReference type="EMBL" id="MBO8441321.1"/>
    </source>
</evidence>
<dbReference type="PROSITE" id="PS00175">
    <property type="entry name" value="PG_MUTASE"/>
    <property type="match status" value="1"/>
</dbReference>
<feature type="binding site" evidence="3">
    <location>
        <position position="59"/>
    </location>
    <ligand>
        <name>substrate</name>
    </ligand>
</feature>
<feature type="active site" description="Proton donor/acceptor" evidence="2">
    <location>
        <position position="86"/>
    </location>
</feature>
<dbReference type="GO" id="GO:0045820">
    <property type="term" value="P:negative regulation of glycolytic process"/>
    <property type="evidence" value="ECO:0007669"/>
    <property type="project" value="TreeGrafter"/>
</dbReference>
<dbReference type="Gene3D" id="3.40.50.1240">
    <property type="entry name" value="Phosphoglycerate mutase-like"/>
    <property type="match status" value="1"/>
</dbReference>
<evidence type="ECO:0000256" key="3">
    <source>
        <dbReference type="PIRSR" id="PIRSR613078-2"/>
    </source>
</evidence>
<dbReference type="CDD" id="cd07067">
    <property type="entry name" value="HP_PGM_like"/>
    <property type="match status" value="1"/>
</dbReference>
<reference evidence="4" key="2">
    <citation type="journal article" date="2021" name="PeerJ">
        <title>Extensive microbial diversity within the chicken gut microbiome revealed by metagenomics and culture.</title>
        <authorList>
            <person name="Gilroy R."/>
            <person name="Ravi A."/>
            <person name="Getino M."/>
            <person name="Pursley I."/>
            <person name="Horton D.L."/>
            <person name="Alikhan N.F."/>
            <person name="Baker D."/>
            <person name="Gharbi K."/>
            <person name="Hall N."/>
            <person name="Watson M."/>
            <person name="Adriaenssens E.M."/>
            <person name="Foster-Nyarko E."/>
            <person name="Jarju S."/>
            <person name="Secka A."/>
            <person name="Antonio M."/>
            <person name="Oren A."/>
            <person name="Chaudhuri R.R."/>
            <person name="La Ragione R."/>
            <person name="Hildebrand F."/>
            <person name="Pallen M.J."/>
        </authorList>
    </citation>
    <scope>NUCLEOTIDE SEQUENCE</scope>
    <source>
        <strain evidence="4">C6-149</strain>
    </source>
</reference>
<dbReference type="EMBL" id="JADIMP010000050">
    <property type="protein sequence ID" value="MBO8441321.1"/>
    <property type="molecule type" value="Genomic_DNA"/>
</dbReference>
<reference evidence="4" key="1">
    <citation type="submission" date="2020-10" db="EMBL/GenBank/DDBJ databases">
        <authorList>
            <person name="Gilroy R."/>
        </authorList>
    </citation>
    <scope>NUCLEOTIDE SEQUENCE</scope>
    <source>
        <strain evidence="4">C6-149</strain>
    </source>
</reference>
<dbReference type="InterPro" id="IPR001345">
    <property type="entry name" value="PG/BPGM_mutase_AS"/>
</dbReference>